<dbReference type="eggNOG" id="COG0625">
    <property type="taxonomic scope" value="Bacteria"/>
</dbReference>
<dbReference type="STRING" id="1177154.Y5S_00687"/>
<name>A0A095UUL1_9GAMM</name>
<dbReference type="PANTHER" id="PTHR44051:SF8">
    <property type="entry name" value="GLUTATHIONE S-TRANSFERASE GSTA"/>
    <property type="match status" value="1"/>
</dbReference>
<dbReference type="OrthoDB" id="5242791at2"/>
<accession>A0A095UUL1</accession>
<dbReference type="AlphaFoldDB" id="A0A095UUL1"/>
<proteinExistence type="predicted"/>
<dbReference type="EMBL" id="ARXV01000002">
    <property type="protein sequence ID" value="KGD66215.1"/>
    <property type="molecule type" value="Genomic_DNA"/>
</dbReference>
<dbReference type="InterPro" id="IPR004045">
    <property type="entry name" value="Glutathione_S-Trfase_N"/>
</dbReference>
<sequence length="242" mass="28008">MTIILHQFPISHYCEKVRWALDYKGLPYQVKNHLPGLHLRKIQQMAPGSSVPLIRCGEDIVQGSAAIITYLDQHFPERPLTPVAESQREEALRWEAFCDEQVGPHVRRYCYHTLLEYPDLVIPFFAQGGPFWGKLFLKGVFPKLQLLMRKGMKIREPEVTESRKLLEESIEVLAREYAERPFLVGEQFTRADLAAASLLGPLIMPPEYGLQWPDTMPEPLQSWVDQQAPLLSRYSQLYTDFR</sequence>
<evidence type="ECO:0000313" key="3">
    <source>
        <dbReference type="Proteomes" id="UP000029444"/>
    </source>
</evidence>
<organism evidence="2 3">
    <name type="scientific">Alcanivorax nanhaiticus</name>
    <dbReference type="NCBI Taxonomy" id="1177154"/>
    <lineage>
        <taxon>Bacteria</taxon>
        <taxon>Pseudomonadati</taxon>
        <taxon>Pseudomonadota</taxon>
        <taxon>Gammaproteobacteria</taxon>
        <taxon>Oceanospirillales</taxon>
        <taxon>Alcanivoracaceae</taxon>
        <taxon>Alcanivorax</taxon>
    </lineage>
</organism>
<dbReference type="SUPFAM" id="SSF47616">
    <property type="entry name" value="GST C-terminal domain-like"/>
    <property type="match status" value="1"/>
</dbReference>
<evidence type="ECO:0000313" key="2">
    <source>
        <dbReference type="EMBL" id="KGD66215.1"/>
    </source>
</evidence>
<dbReference type="RefSeq" id="WP_035230426.1">
    <property type="nucleotide sequence ID" value="NZ_ARXV01000002.1"/>
</dbReference>
<dbReference type="InterPro" id="IPR036249">
    <property type="entry name" value="Thioredoxin-like_sf"/>
</dbReference>
<protein>
    <submittedName>
        <fullName evidence="2">Glutathione S-transferase domain-containing protein</fullName>
    </submittedName>
</protein>
<dbReference type="InterPro" id="IPR036282">
    <property type="entry name" value="Glutathione-S-Trfase_C_sf"/>
</dbReference>
<dbReference type="GO" id="GO:0016740">
    <property type="term" value="F:transferase activity"/>
    <property type="evidence" value="ECO:0007669"/>
    <property type="project" value="UniProtKB-KW"/>
</dbReference>
<dbReference type="PROSITE" id="PS50404">
    <property type="entry name" value="GST_NTER"/>
    <property type="match status" value="1"/>
</dbReference>
<gene>
    <name evidence="2" type="ORF">Y5S_00687</name>
</gene>
<evidence type="ECO:0000259" key="1">
    <source>
        <dbReference type="PROSITE" id="PS50404"/>
    </source>
</evidence>
<dbReference type="CDD" id="cd00570">
    <property type="entry name" value="GST_N_family"/>
    <property type="match status" value="1"/>
</dbReference>
<keyword evidence="3" id="KW-1185">Reference proteome</keyword>
<keyword evidence="2" id="KW-0808">Transferase</keyword>
<dbReference type="SUPFAM" id="SSF52833">
    <property type="entry name" value="Thioredoxin-like"/>
    <property type="match status" value="1"/>
</dbReference>
<comment type="caution">
    <text evidence="2">The sequence shown here is derived from an EMBL/GenBank/DDBJ whole genome shotgun (WGS) entry which is preliminary data.</text>
</comment>
<reference evidence="2 3" key="1">
    <citation type="submission" date="2012-09" db="EMBL/GenBank/DDBJ databases">
        <title>Genome Sequence of alkane-degrading Bacterium Alcanivorax sp. 19-m-6.</title>
        <authorList>
            <person name="Lai Q."/>
            <person name="Shao Z."/>
        </authorList>
    </citation>
    <scope>NUCLEOTIDE SEQUENCE [LARGE SCALE GENOMIC DNA]</scope>
    <source>
        <strain evidence="2 3">19-m-6</strain>
    </source>
</reference>
<dbReference type="CDD" id="cd00299">
    <property type="entry name" value="GST_C_family"/>
    <property type="match status" value="1"/>
</dbReference>
<dbReference type="Gene3D" id="1.20.1050.10">
    <property type="match status" value="2"/>
</dbReference>
<feature type="domain" description="GST N-terminal" evidence="1">
    <location>
        <begin position="1"/>
        <end position="79"/>
    </location>
</feature>
<dbReference type="InterPro" id="IPR004046">
    <property type="entry name" value="GST_C"/>
</dbReference>
<dbReference type="PANTHER" id="PTHR44051">
    <property type="entry name" value="GLUTATHIONE S-TRANSFERASE-RELATED"/>
    <property type="match status" value="1"/>
</dbReference>
<dbReference type="Pfam" id="PF13417">
    <property type="entry name" value="GST_N_3"/>
    <property type="match status" value="1"/>
</dbReference>
<dbReference type="Proteomes" id="UP000029444">
    <property type="component" value="Unassembled WGS sequence"/>
</dbReference>
<dbReference type="Gene3D" id="3.40.30.10">
    <property type="entry name" value="Glutaredoxin"/>
    <property type="match status" value="1"/>
</dbReference>
<dbReference type="Pfam" id="PF00043">
    <property type="entry name" value="GST_C"/>
    <property type="match status" value="1"/>
</dbReference>
<dbReference type="PATRIC" id="fig|1177154.3.peg.691"/>